<protein>
    <submittedName>
        <fullName evidence="5">GAF domain-containing protein</fullName>
    </submittedName>
</protein>
<dbReference type="SUPFAM" id="SSF55874">
    <property type="entry name" value="ATPase domain of HSP90 chaperone/DNA topoisomerase II/histidine kinase"/>
    <property type="match status" value="1"/>
</dbReference>
<keyword evidence="1" id="KW-0808">Transferase</keyword>
<keyword evidence="3" id="KW-0902">Two-component regulatory system</keyword>
<evidence type="ECO:0000256" key="2">
    <source>
        <dbReference type="ARBA" id="ARBA00022777"/>
    </source>
</evidence>
<dbReference type="Pfam" id="PF02518">
    <property type="entry name" value="HATPase_c"/>
    <property type="match status" value="1"/>
</dbReference>
<dbReference type="InterPro" id="IPR003018">
    <property type="entry name" value="GAF"/>
</dbReference>
<evidence type="ECO:0000259" key="4">
    <source>
        <dbReference type="PROSITE" id="PS50109"/>
    </source>
</evidence>
<feature type="domain" description="Histidine kinase" evidence="4">
    <location>
        <begin position="496"/>
        <end position="577"/>
    </location>
</feature>
<dbReference type="SMART" id="SM00387">
    <property type="entry name" value="HATPase_c"/>
    <property type="match status" value="1"/>
</dbReference>
<sequence>MGSAEPRHAGESEELSSLRDTAFDELLREVLGRVNEVLEERERWELLLDAVVTMAAGLSLDELLRRIIEVAADLAGARYVALGVLGVGKERRLDRFITHGLNPAQIKAIGDLPSGHGILGWIIDHPEPIRLHDISAHPESFGFPPDHPPMRSFLGVPVRLHERVFGNLYLTEKAGGGDFTDHDESIVVALAAAAGVAIENARLHAEAARREQWLAATAEVTRLLMIEPDADTRLQTLVEHAMTVADADIAGIMAFDTDGAVAVRALAGVDLPAMALPPAAAADSLSARVMRSGEPTVVEDLAASPWPQAQSPELGFTELGPGLVVPLRAAAGVEGAMSLGWRKDRRDVFDALDLALPIAFAEQAALALEVARAREDQQRLVLFEDRDRIGRDLHDLIIQRLFAVGLGLQSAGRLTDDPDLAGRLDSAVDDLDATIRDIRRTIFALGSMDQGEDIQAEITRIVDRAAGTLKFRPSLTFDGPVRTLVDDTAAPDVLAVLGEALSNAARHAEATSVWVALSAGEAVTLTVRDNGRGLPQDAIESGLANMRRRAERLGGHCTVVSAPGEGTTVEWSVPAATSAR</sequence>
<comment type="caution">
    <text evidence="5">The sequence shown here is derived from an EMBL/GenBank/DDBJ whole genome shotgun (WGS) entry which is preliminary data.</text>
</comment>
<dbReference type="InterPro" id="IPR005467">
    <property type="entry name" value="His_kinase_dom"/>
</dbReference>
<dbReference type="InterPro" id="IPR050482">
    <property type="entry name" value="Sensor_HK_TwoCompSys"/>
</dbReference>
<dbReference type="RefSeq" id="WP_378586298.1">
    <property type="nucleotide sequence ID" value="NZ_JBHSKD010000002.1"/>
</dbReference>
<name>A0ABW0BFE8_9ACTN</name>
<dbReference type="Gene3D" id="3.30.450.40">
    <property type="match status" value="2"/>
</dbReference>
<dbReference type="InterPro" id="IPR003594">
    <property type="entry name" value="HATPase_dom"/>
</dbReference>
<organism evidence="5 6">
    <name type="scientific">Nocardioides taihuensis</name>
    <dbReference type="NCBI Taxonomy" id="1835606"/>
    <lineage>
        <taxon>Bacteria</taxon>
        <taxon>Bacillati</taxon>
        <taxon>Actinomycetota</taxon>
        <taxon>Actinomycetes</taxon>
        <taxon>Propionibacteriales</taxon>
        <taxon>Nocardioidaceae</taxon>
        <taxon>Nocardioides</taxon>
    </lineage>
</organism>
<dbReference type="Proteomes" id="UP001596087">
    <property type="component" value="Unassembled WGS sequence"/>
</dbReference>
<dbReference type="Pfam" id="PF13185">
    <property type="entry name" value="GAF_2"/>
    <property type="match status" value="2"/>
</dbReference>
<reference evidence="6" key="1">
    <citation type="journal article" date="2019" name="Int. J. Syst. Evol. Microbiol.">
        <title>The Global Catalogue of Microorganisms (GCM) 10K type strain sequencing project: providing services to taxonomists for standard genome sequencing and annotation.</title>
        <authorList>
            <consortium name="The Broad Institute Genomics Platform"/>
            <consortium name="The Broad Institute Genome Sequencing Center for Infectious Disease"/>
            <person name="Wu L."/>
            <person name="Ma J."/>
        </authorList>
    </citation>
    <scope>NUCLEOTIDE SEQUENCE [LARGE SCALE GENOMIC DNA]</scope>
    <source>
        <strain evidence="6">DFY41</strain>
    </source>
</reference>
<dbReference type="Pfam" id="PF07730">
    <property type="entry name" value="HisKA_3"/>
    <property type="match status" value="1"/>
</dbReference>
<dbReference type="Gene3D" id="1.20.5.1930">
    <property type="match status" value="1"/>
</dbReference>
<dbReference type="SUPFAM" id="SSF55781">
    <property type="entry name" value="GAF domain-like"/>
    <property type="match status" value="2"/>
</dbReference>
<accession>A0ABW0BFE8</accession>
<evidence type="ECO:0000313" key="5">
    <source>
        <dbReference type="EMBL" id="MFC5175481.1"/>
    </source>
</evidence>
<dbReference type="PROSITE" id="PS50109">
    <property type="entry name" value="HIS_KIN"/>
    <property type="match status" value="1"/>
</dbReference>
<dbReference type="Gene3D" id="3.30.565.10">
    <property type="entry name" value="Histidine kinase-like ATPase, C-terminal domain"/>
    <property type="match status" value="1"/>
</dbReference>
<dbReference type="CDD" id="cd16917">
    <property type="entry name" value="HATPase_UhpB-NarQ-NarX-like"/>
    <property type="match status" value="1"/>
</dbReference>
<evidence type="ECO:0000256" key="1">
    <source>
        <dbReference type="ARBA" id="ARBA00022679"/>
    </source>
</evidence>
<dbReference type="InterPro" id="IPR011712">
    <property type="entry name" value="Sig_transdc_His_kin_sub3_dim/P"/>
</dbReference>
<dbReference type="SMART" id="SM00065">
    <property type="entry name" value="GAF"/>
    <property type="match status" value="2"/>
</dbReference>
<dbReference type="InterPro" id="IPR036890">
    <property type="entry name" value="HATPase_C_sf"/>
</dbReference>
<keyword evidence="6" id="KW-1185">Reference proteome</keyword>
<evidence type="ECO:0000256" key="3">
    <source>
        <dbReference type="ARBA" id="ARBA00023012"/>
    </source>
</evidence>
<dbReference type="EMBL" id="JBHSKD010000002">
    <property type="protein sequence ID" value="MFC5175481.1"/>
    <property type="molecule type" value="Genomic_DNA"/>
</dbReference>
<keyword evidence="2" id="KW-0418">Kinase</keyword>
<evidence type="ECO:0000313" key="6">
    <source>
        <dbReference type="Proteomes" id="UP001596087"/>
    </source>
</evidence>
<dbReference type="PANTHER" id="PTHR24421">
    <property type="entry name" value="NITRATE/NITRITE SENSOR PROTEIN NARX-RELATED"/>
    <property type="match status" value="1"/>
</dbReference>
<gene>
    <name evidence="5" type="ORF">ACFPGP_02275</name>
</gene>
<dbReference type="PANTHER" id="PTHR24421:SF56">
    <property type="entry name" value="OXYGEN SENSOR HISTIDINE KINASE RESPONSE REGULATOR DOST"/>
    <property type="match status" value="1"/>
</dbReference>
<proteinExistence type="predicted"/>
<dbReference type="InterPro" id="IPR029016">
    <property type="entry name" value="GAF-like_dom_sf"/>
</dbReference>